<evidence type="ECO:0000256" key="7">
    <source>
        <dbReference type="ARBA" id="ARBA00022723"/>
    </source>
</evidence>
<keyword evidence="7 16" id="KW-0479">Metal-binding</keyword>
<dbReference type="OrthoDB" id="10260134at2759"/>
<dbReference type="Pfam" id="PF00173">
    <property type="entry name" value="Cyt-b5"/>
    <property type="match status" value="1"/>
</dbReference>
<evidence type="ECO:0000256" key="16">
    <source>
        <dbReference type="PIRNR" id="PIRNR000345"/>
    </source>
</evidence>
<dbReference type="PANTHER" id="PTHR11351">
    <property type="entry name" value="ACYL-COA DESATURASE"/>
    <property type="match status" value="1"/>
</dbReference>
<evidence type="ECO:0000256" key="1">
    <source>
        <dbReference type="ARBA" id="ARBA00004141"/>
    </source>
</evidence>
<keyword evidence="4 16" id="KW-0444">Lipid biosynthesis</keyword>
<evidence type="ECO:0000256" key="15">
    <source>
        <dbReference type="ARBA" id="ARBA00023160"/>
    </source>
</evidence>
<dbReference type="InterPro" id="IPR009160">
    <property type="entry name" value="Acyl-CoA_deSatase_haem/ster-bd"/>
</dbReference>
<evidence type="ECO:0000259" key="18">
    <source>
        <dbReference type="PROSITE" id="PS50255"/>
    </source>
</evidence>
<evidence type="ECO:0000256" key="10">
    <source>
        <dbReference type="ARBA" id="ARBA00022989"/>
    </source>
</evidence>
<evidence type="ECO:0000256" key="2">
    <source>
        <dbReference type="ARBA" id="ARBA00009295"/>
    </source>
</evidence>
<comment type="catalytic activity">
    <reaction evidence="16">
        <text>octadecanoyl-CoA + 2 Fe(II)-[cytochrome b5] + O2 + 2 H(+) = (9Z)-octadecenoyl-CoA + 2 Fe(III)-[cytochrome b5] + 2 H2O</text>
        <dbReference type="Rhea" id="RHEA:19721"/>
        <dbReference type="Rhea" id="RHEA-COMP:10438"/>
        <dbReference type="Rhea" id="RHEA-COMP:10439"/>
        <dbReference type="ChEBI" id="CHEBI:15377"/>
        <dbReference type="ChEBI" id="CHEBI:15378"/>
        <dbReference type="ChEBI" id="CHEBI:15379"/>
        <dbReference type="ChEBI" id="CHEBI:29033"/>
        <dbReference type="ChEBI" id="CHEBI:29034"/>
        <dbReference type="ChEBI" id="CHEBI:57387"/>
        <dbReference type="ChEBI" id="CHEBI:57394"/>
        <dbReference type="EC" id="1.14.19.1"/>
    </reaction>
</comment>
<dbReference type="GO" id="GO:0004768">
    <property type="term" value="F:stearoyl-CoA 9-desaturase activity"/>
    <property type="evidence" value="ECO:0007669"/>
    <property type="project" value="UniProtKB-UniRule"/>
</dbReference>
<feature type="transmembrane region" description="Helical" evidence="17">
    <location>
        <begin position="20"/>
        <end position="41"/>
    </location>
</feature>
<accession>A0A225A873</accession>
<keyword evidence="9 16" id="KW-0249">Electron transport</keyword>
<dbReference type="InterPro" id="IPR001199">
    <property type="entry name" value="Cyt_B5-like_heme/steroid-bd"/>
</dbReference>
<proteinExistence type="inferred from homology"/>
<dbReference type="PANTHER" id="PTHR11351:SF31">
    <property type="entry name" value="DESATURASE 1, ISOFORM A-RELATED"/>
    <property type="match status" value="1"/>
</dbReference>
<evidence type="ECO:0000256" key="9">
    <source>
        <dbReference type="ARBA" id="ARBA00022982"/>
    </source>
</evidence>
<feature type="domain" description="Cytochrome b5 heme-binding" evidence="18">
    <location>
        <begin position="315"/>
        <end position="395"/>
    </location>
</feature>
<dbReference type="Proteomes" id="UP000214365">
    <property type="component" value="Unassembled WGS sequence"/>
</dbReference>
<protein>
    <recommendedName>
        <fullName evidence="16">Acyl-CoA desaturase</fullName>
        <ecNumber evidence="16">1.14.19.1</ecNumber>
    </recommendedName>
</protein>
<keyword evidence="13 16" id="KW-0443">Lipid metabolism</keyword>
<evidence type="ECO:0000256" key="6">
    <source>
        <dbReference type="ARBA" id="ARBA00022692"/>
    </source>
</evidence>
<dbReference type="InterPro" id="IPR015876">
    <property type="entry name" value="Acyl-CoA_DS"/>
</dbReference>
<feature type="transmembrane region" description="Helical" evidence="17">
    <location>
        <begin position="53"/>
        <end position="70"/>
    </location>
</feature>
<dbReference type="InterPro" id="IPR001522">
    <property type="entry name" value="FADS-1_CS"/>
</dbReference>
<dbReference type="Gene3D" id="3.10.120.10">
    <property type="entry name" value="Cytochrome b5-like heme/steroid binding domain"/>
    <property type="match status" value="1"/>
</dbReference>
<feature type="transmembrane region" description="Helical" evidence="17">
    <location>
        <begin position="82"/>
        <end position="102"/>
    </location>
</feature>
<dbReference type="GO" id="GO:0005506">
    <property type="term" value="F:iron ion binding"/>
    <property type="evidence" value="ECO:0007669"/>
    <property type="project" value="TreeGrafter"/>
</dbReference>
<keyword evidence="10 17" id="KW-1133">Transmembrane helix</keyword>
<dbReference type="GO" id="GO:0005789">
    <property type="term" value="C:endoplasmic reticulum membrane"/>
    <property type="evidence" value="ECO:0007669"/>
    <property type="project" value="TreeGrafter"/>
</dbReference>
<feature type="transmembrane region" description="Helical" evidence="17">
    <location>
        <begin position="161"/>
        <end position="182"/>
    </location>
</feature>
<organism evidence="19 20">
    <name type="scientific">Talaromyces atroroseus</name>
    <dbReference type="NCBI Taxonomy" id="1441469"/>
    <lineage>
        <taxon>Eukaryota</taxon>
        <taxon>Fungi</taxon>
        <taxon>Dikarya</taxon>
        <taxon>Ascomycota</taxon>
        <taxon>Pezizomycotina</taxon>
        <taxon>Eurotiomycetes</taxon>
        <taxon>Eurotiomycetidae</taxon>
        <taxon>Eurotiales</taxon>
        <taxon>Trichocomaceae</taxon>
        <taxon>Talaromyces</taxon>
        <taxon>Talaromyces sect. Trachyspermi</taxon>
    </lineage>
</organism>
<evidence type="ECO:0000256" key="14">
    <source>
        <dbReference type="ARBA" id="ARBA00023136"/>
    </source>
</evidence>
<dbReference type="PROSITE" id="PS00191">
    <property type="entry name" value="CYTOCHROME_B5_1"/>
    <property type="match status" value="1"/>
</dbReference>
<comment type="caution">
    <text evidence="19">The sequence shown here is derived from an EMBL/GenBank/DDBJ whole genome shotgun (WGS) entry which is preliminary data.</text>
</comment>
<dbReference type="RefSeq" id="XP_020117042.1">
    <property type="nucleotide sequence ID" value="XM_020262768.1"/>
</dbReference>
<dbReference type="FunFam" id="3.10.120.10:FF:000004">
    <property type="entry name" value="Acyl-CoA desaturase"/>
    <property type="match status" value="1"/>
</dbReference>
<evidence type="ECO:0000256" key="3">
    <source>
        <dbReference type="ARBA" id="ARBA00022448"/>
    </source>
</evidence>
<comment type="cofactor">
    <cofactor evidence="16">
        <name>Fe(2+)</name>
        <dbReference type="ChEBI" id="CHEBI:29033"/>
    </cofactor>
    <text evidence="16">Expected to bind 2 Fe(2+) ions per subunit.</text>
</comment>
<reference evidence="19 20" key="1">
    <citation type="submission" date="2015-06" db="EMBL/GenBank/DDBJ databases">
        <title>Talaromyces atroroseus IBT 11181 draft genome.</title>
        <authorList>
            <person name="Rasmussen K.B."/>
            <person name="Rasmussen S."/>
            <person name="Petersen B."/>
            <person name="Sicheritz-Ponten T."/>
            <person name="Mortensen U.H."/>
            <person name="Thrane U."/>
        </authorList>
    </citation>
    <scope>NUCLEOTIDE SEQUENCE [LARGE SCALE GENOMIC DNA]</scope>
    <source>
        <strain evidence="19 20">IBT 11181</strain>
    </source>
</reference>
<name>A0A225A873_TALAT</name>
<dbReference type="GO" id="GO:0006636">
    <property type="term" value="P:unsaturated fatty acid biosynthetic process"/>
    <property type="evidence" value="ECO:0007669"/>
    <property type="project" value="UniProtKB-UniRule"/>
</dbReference>
<comment type="function">
    <text evidence="16">Stearoyl-CoA desaturase that utilizes O(2) and electrons from reduced cytochrome b5 to introduce the first double bond into saturated fatty acyl-CoA substrates.</text>
</comment>
<dbReference type="SMART" id="SM01117">
    <property type="entry name" value="Cyt-b5"/>
    <property type="match status" value="1"/>
</dbReference>
<evidence type="ECO:0000256" key="17">
    <source>
        <dbReference type="SAM" id="Phobius"/>
    </source>
</evidence>
<dbReference type="GO" id="GO:0020037">
    <property type="term" value="F:heme binding"/>
    <property type="evidence" value="ECO:0007669"/>
    <property type="project" value="InterPro"/>
</dbReference>
<comment type="subcellular location">
    <subcellularLocation>
        <location evidence="1">Membrane</location>
        <topology evidence="1">Multi-pass membrane protein</topology>
    </subcellularLocation>
</comment>
<evidence type="ECO:0000256" key="12">
    <source>
        <dbReference type="ARBA" id="ARBA00023004"/>
    </source>
</evidence>
<dbReference type="InterPro" id="IPR018506">
    <property type="entry name" value="Cyt_B5_heme-BS"/>
</dbReference>
<evidence type="ECO:0000256" key="8">
    <source>
        <dbReference type="ARBA" id="ARBA00022832"/>
    </source>
</evidence>
<dbReference type="AlphaFoldDB" id="A0A225A873"/>
<dbReference type="Pfam" id="PF00487">
    <property type="entry name" value="FA_desaturase"/>
    <property type="match status" value="1"/>
</dbReference>
<evidence type="ECO:0000313" key="19">
    <source>
        <dbReference type="EMBL" id="OKL56921.1"/>
    </source>
</evidence>
<dbReference type="InterPro" id="IPR036400">
    <property type="entry name" value="Cyt_B5-like_heme/steroid_sf"/>
</dbReference>
<gene>
    <name evidence="19" type="ORF">UA08_07870</name>
</gene>
<evidence type="ECO:0000256" key="11">
    <source>
        <dbReference type="ARBA" id="ARBA00023002"/>
    </source>
</evidence>
<keyword evidence="12 16" id="KW-0408">Iron</keyword>
<evidence type="ECO:0000313" key="20">
    <source>
        <dbReference type="Proteomes" id="UP000214365"/>
    </source>
</evidence>
<evidence type="ECO:0000256" key="13">
    <source>
        <dbReference type="ARBA" id="ARBA00023098"/>
    </source>
</evidence>
<dbReference type="EC" id="1.14.19.1" evidence="16"/>
<dbReference type="STRING" id="1441469.A0A225A873"/>
<keyword evidence="3 16" id="KW-0813">Transport</keyword>
<keyword evidence="20" id="KW-1185">Reference proteome</keyword>
<keyword evidence="8 16" id="KW-0276">Fatty acid metabolism</keyword>
<dbReference type="PRINTS" id="PR00075">
    <property type="entry name" value="FACDDSATRASE"/>
</dbReference>
<dbReference type="CDD" id="cd03505">
    <property type="entry name" value="Delta9-FADS-like"/>
    <property type="match status" value="1"/>
</dbReference>
<dbReference type="PROSITE" id="PS00476">
    <property type="entry name" value="FATTY_ACID_DESATUR_1"/>
    <property type="match status" value="1"/>
</dbReference>
<comment type="similarity">
    <text evidence="2 16">Belongs to the fatty acid desaturase type 1 family.</text>
</comment>
<keyword evidence="5 16" id="KW-0349">Heme</keyword>
<dbReference type="EMBL" id="LFMY01000013">
    <property type="protein sequence ID" value="OKL56921.1"/>
    <property type="molecule type" value="Genomic_DNA"/>
</dbReference>
<dbReference type="PROSITE" id="PS50255">
    <property type="entry name" value="CYTOCHROME_B5_2"/>
    <property type="match status" value="1"/>
</dbReference>
<keyword evidence="14 17" id="KW-0472">Membrane</keyword>
<sequence>MAATPKKDTAEPKGAWYQEIRWSSVITLIFIPVYGFTQALWVPLTLRTLQWSLVYYVATMVAVTAGYHRLWSHRSFVAHAPLRLILAALGAGSMLGSAFFWARKHREHHRYTDTELDPYGINKGILHAHILWTMVKEPSKNIQVDVSDLKKDPIVAFQHKYYVPCTIFMSWVFPTLVAGYGWNDWFGGFIYAGILRTFFVNQGIFCLNSLAHSFGEQPYDDRRSPRNHWFTAIVTLGEGYHNFHHEFPSDYRNAIRWYQFDPTKWVIWLSSLFGMADNLKRFPQNEIGKGEIQMVRKRIDTQSRQYNWGPAIEDLPIMEWDDFTQTSKSPDGPSLIAIEGVIHDVSNFIEEHPGGKNFIKSAIGKDATALFNGGVYNHANAARNLLATLRVAILRGGGEVDIWKKAPTTTDGTPTKADGSLD</sequence>
<keyword evidence="15 16" id="KW-0275">Fatty acid biosynthesis</keyword>
<evidence type="ECO:0000256" key="4">
    <source>
        <dbReference type="ARBA" id="ARBA00022516"/>
    </source>
</evidence>
<dbReference type="SUPFAM" id="SSF55856">
    <property type="entry name" value="Cytochrome b5-like heme/steroid binding domain"/>
    <property type="match status" value="1"/>
</dbReference>
<evidence type="ECO:0000256" key="5">
    <source>
        <dbReference type="ARBA" id="ARBA00022617"/>
    </source>
</evidence>
<keyword evidence="6 17" id="KW-0812">Transmembrane</keyword>
<dbReference type="InterPro" id="IPR005804">
    <property type="entry name" value="FA_desaturase_dom"/>
</dbReference>
<dbReference type="GeneID" id="31007626"/>
<dbReference type="PIRSF" id="PIRSF000345">
    <property type="entry name" value="OLE1"/>
    <property type="match status" value="1"/>
</dbReference>
<keyword evidence="11 16" id="KW-0560">Oxidoreductase</keyword>